<gene>
    <name evidence="4" type="ORF">ACJRO7_011003</name>
</gene>
<dbReference type="InterPro" id="IPR007529">
    <property type="entry name" value="Znf_HIT"/>
</dbReference>
<dbReference type="Proteomes" id="UP001634007">
    <property type="component" value="Unassembled WGS sequence"/>
</dbReference>
<feature type="region of interest" description="Disordered" evidence="2">
    <location>
        <begin position="1"/>
        <end position="34"/>
    </location>
</feature>
<protein>
    <recommendedName>
        <fullName evidence="3">INO80 complex subunit B-like conserved region domain-containing protein</fullName>
    </recommendedName>
</protein>
<dbReference type="InterPro" id="IPR029523">
    <property type="entry name" value="INO80B/Ies2"/>
</dbReference>
<reference evidence="4 5" key="1">
    <citation type="submission" date="2024-11" db="EMBL/GenBank/DDBJ databases">
        <title>Chromosome-level genome assembly of Eucalyptus globulus Labill. provides insights into its genome evolution.</title>
        <authorList>
            <person name="Li X."/>
        </authorList>
    </citation>
    <scope>NUCLEOTIDE SEQUENCE [LARGE SCALE GENOMIC DNA]</scope>
    <source>
        <strain evidence="4">CL2024</strain>
        <tissue evidence="4">Fresh tender leaves</tissue>
    </source>
</reference>
<feature type="compositionally biased region" description="Basic residues" evidence="2">
    <location>
        <begin position="17"/>
        <end position="26"/>
    </location>
</feature>
<feature type="coiled-coil region" evidence="1">
    <location>
        <begin position="408"/>
        <end position="469"/>
    </location>
</feature>
<dbReference type="CDD" id="cd23021">
    <property type="entry name" value="zf-HIT_IN80B"/>
    <property type="match status" value="1"/>
</dbReference>
<evidence type="ECO:0000313" key="4">
    <source>
        <dbReference type="EMBL" id="KAL3749960.1"/>
    </source>
</evidence>
<dbReference type="PANTHER" id="PTHR21561">
    <property type="entry name" value="INO80 COMPLEX SUBUNIT B"/>
    <property type="match status" value="1"/>
</dbReference>
<keyword evidence="5" id="KW-1185">Reference proteome</keyword>
<dbReference type="InterPro" id="IPR006880">
    <property type="entry name" value="INO80B_C"/>
</dbReference>
<evidence type="ECO:0000256" key="1">
    <source>
        <dbReference type="SAM" id="Coils"/>
    </source>
</evidence>
<keyword evidence="1" id="KW-0175">Coiled coil</keyword>
<dbReference type="AlphaFoldDB" id="A0ABD3LDR7"/>
<dbReference type="EMBL" id="JBJKBG010000002">
    <property type="protein sequence ID" value="KAL3749960.1"/>
    <property type="molecule type" value="Genomic_DNA"/>
</dbReference>
<feature type="domain" description="INO80 complex subunit B-like conserved region" evidence="3">
    <location>
        <begin position="409"/>
        <end position="494"/>
    </location>
</feature>
<feature type="compositionally biased region" description="Basic and acidic residues" evidence="2">
    <location>
        <begin position="351"/>
        <end position="362"/>
    </location>
</feature>
<dbReference type="PANTHER" id="PTHR21561:SF14">
    <property type="entry name" value="HIT ZINC FINGER AND PAPA-1-LIKE DOMAIN-CONTAINING PROTEIN"/>
    <property type="match status" value="1"/>
</dbReference>
<comment type="caution">
    <text evidence="4">The sequence shown here is derived from an EMBL/GenBank/DDBJ whole genome shotgun (WGS) entry which is preliminary data.</text>
</comment>
<dbReference type="Pfam" id="PF04795">
    <property type="entry name" value="PAPA-1"/>
    <property type="match status" value="1"/>
</dbReference>
<accession>A0ABD3LDR7</accession>
<dbReference type="Pfam" id="PF04438">
    <property type="entry name" value="zf-HIT"/>
    <property type="match status" value="1"/>
</dbReference>
<feature type="compositionally biased region" description="Acidic residues" evidence="2">
    <location>
        <begin position="325"/>
        <end position="337"/>
    </location>
</feature>
<evidence type="ECO:0000313" key="5">
    <source>
        <dbReference type="Proteomes" id="UP001634007"/>
    </source>
</evidence>
<proteinExistence type="predicted"/>
<evidence type="ECO:0000259" key="3">
    <source>
        <dbReference type="SMART" id="SM01406"/>
    </source>
</evidence>
<feature type="region of interest" description="Disordered" evidence="2">
    <location>
        <begin position="224"/>
        <end position="247"/>
    </location>
</feature>
<dbReference type="SMART" id="SM01406">
    <property type="entry name" value="PAPA-1"/>
    <property type="match status" value="1"/>
</dbReference>
<feature type="region of interest" description="Disordered" evidence="2">
    <location>
        <begin position="313"/>
        <end position="362"/>
    </location>
</feature>
<evidence type="ECO:0000256" key="2">
    <source>
        <dbReference type="SAM" id="MobiDB-lite"/>
    </source>
</evidence>
<feature type="region of interest" description="Disordered" evidence="2">
    <location>
        <begin position="374"/>
        <end position="407"/>
    </location>
</feature>
<organism evidence="4 5">
    <name type="scientific">Eucalyptus globulus</name>
    <name type="common">Tasmanian blue gum</name>
    <dbReference type="NCBI Taxonomy" id="34317"/>
    <lineage>
        <taxon>Eukaryota</taxon>
        <taxon>Viridiplantae</taxon>
        <taxon>Streptophyta</taxon>
        <taxon>Embryophyta</taxon>
        <taxon>Tracheophyta</taxon>
        <taxon>Spermatophyta</taxon>
        <taxon>Magnoliopsida</taxon>
        <taxon>eudicotyledons</taxon>
        <taxon>Gunneridae</taxon>
        <taxon>Pentapetalae</taxon>
        <taxon>rosids</taxon>
        <taxon>malvids</taxon>
        <taxon>Myrtales</taxon>
        <taxon>Myrtaceae</taxon>
        <taxon>Myrtoideae</taxon>
        <taxon>Eucalypteae</taxon>
        <taxon>Eucalyptus</taxon>
    </lineage>
</organism>
<name>A0ABD3LDR7_EUCGL</name>
<sequence>MEGRGSGGRLLHLGNGARKKRSNAFRRPHDELQPPYNYIDMASSTPPPDNFSEASVDKNVDYGIYAHKETHPKQFSSSASCNNVADAGESQYASAHSFCGGNEQMRSATDSNTSGECALAPANCEVAKGAAALHSPLMNENKVKKVKLKVGGMTRTIHTNSDGVSVVGSSSTKYCGSSDIMGPGENVMLENGSSRFHTLSSDKASRQRGVPWWKNFSASSFNIGKADSSGSSESVRKSKRVPKRRTFDGDYGADDYEILGKVNVPRFNAEDNDECDEDYEGGKRRQQKLSEVLKRQFEGPHNVNTRINALSAKEARKSKSARTFEDDDYLEEEEPTSDVEPTIKRKKDKARRLESLGGSERETTVITRQRALQSGKDTFSDGRSDMVKLSNGLPPAPPKKQKDTLSEVDRQLKKAEAAERRRMLAEKAAMESQAEAIRKILGQDSSRKKRELKIRKRQEEEAEEKAANAMIIKSDTVRWIMGPVRTVVTFPEEMGLPSIFDSRTCSYPPPREKCAAPSCMNPYRYRDSKSKLPVCSLVCYRAIQQKSQPLIAC</sequence>